<dbReference type="InterPro" id="IPR050678">
    <property type="entry name" value="DNA_Partitioning_ATPase"/>
</dbReference>
<dbReference type="CDD" id="cd02042">
    <property type="entry name" value="ParAB_family"/>
    <property type="match status" value="1"/>
</dbReference>
<dbReference type="InterPro" id="IPR002586">
    <property type="entry name" value="CobQ/CobB/MinD/ParA_Nub-bd_dom"/>
</dbReference>
<feature type="domain" description="CobQ/CobB/MinD/ParA nucleotide binding" evidence="1">
    <location>
        <begin position="4"/>
        <end position="158"/>
    </location>
</feature>
<dbReference type="PIRSF" id="PIRSF009320">
    <property type="entry name" value="Nuc_binding_HP_1000"/>
    <property type="match status" value="1"/>
</dbReference>
<dbReference type="RefSeq" id="WP_166653962.1">
    <property type="nucleotide sequence ID" value="NZ_SNZH01000004.1"/>
</dbReference>
<organism evidence="2 3">
    <name type="scientific">Tahibacter aquaticus</name>
    <dbReference type="NCBI Taxonomy" id="520092"/>
    <lineage>
        <taxon>Bacteria</taxon>
        <taxon>Pseudomonadati</taxon>
        <taxon>Pseudomonadota</taxon>
        <taxon>Gammaproteobacteria</taxon>
        <taxon>Lysobacterales</taxon>
        <taxon>Rhodanobacteraceae</taxon>
        <taxon>Tahibacter</taxon>
    </lineage>
</organism>
<gene>
    <name evidence="2" type="ORF">DFR29_104192</name>
</gene>
<dbReference type="EMBL" id="SNZH01000004">
    <property type="protein sequence ID" value="TDR45764.1"/>
    <property type="molecule type" value="Genomic_DNA"/>
</dbReference>
<comment type="caution">
    <text evidence="2">The sequence shown here is derived from an EMBL/GenBank/DDBJ whole genome shotgun (WGS) entry which is preliminary data.</text>
</comment>
<evidence type="ECO:0000313" key="3">
    <source>
        <dbReference type="Proteomes" id="UP000295293"/>
    </source>
</evidence>
<proteinExistence type="predicted"/>
<accession>A0A4R6Z2M8</accession>
<dbReference type="PANTHER" id="PTHR13696:SF96">
    <property type="entry name" value="COBQ_COBB_MIND_PARA NUCLEOTIDE BINDING DOMAIN-CONTAINING PROTEIN"/>
    <property type="match status" value="1"/>
</dbReference>
<dbReference type="Pfam" id="PF01656">
    <property type="entry name" value="CbiA"/>
    <property type="match status" value="1"/>
</dbReference>
<dbReference type="SUPFAM" id="SSF52540">
    <property type="entry name" value="P-loop containing nucleoside triphosphate hydrolases"/>
    <property type="match status" value="1"/>
</dbReference>
<sequence>MFRILVANSKGGCGKTTITSTLAGYFARAGRQTTLVDCDPQGSSLAWSQLRPAHRPPIRALASNDPAHGLSPGWVLRLPADTQVLLIDTPAGLRAHEFVPFARHADVLLVPLVPSPLDLRATLGFLDIVRRLPEVRQGSLRVALIANRLRERAVATRELDATLGRLTQAALIRVRDSQTYVRLAGSGLSLFEDDSAAARSHRDDWNPLLSWLEQRAAECATSGKVAFLPAVRRR</sequence>
<dbReference type="Proteomes" id="UP000295293">
    <property type="component" value="Unassembled WGS sequence"/>
</dbReference>
<dbReference type="Gene3D" id="3.40.50.300">
    <property type="entry name" value="P-loop containing nucleotide triphosphate hydrolases"/>
    <property type="match status" value="1"/>
</dbReference>
<dbReference type="PANTHER" id="PTHR13696">
    <property type="entry name" value="P-LOOP CONTAINING NUCLEOSIDE TRIPHOSPHATE HYDROLASE"/>
    <property type="match status" value="1"/>
</dbReference>
<keyword evidence="3" id="KW-1185">Reference proteome</keyword>
<evidence type="ECO:0000259" key="1">
    <source>
        <dbReference type="Pfam" id="PF01656"/>
    </source>
</evidence>
<dbReference type="AlphaFoldDB" id="A0A4R6Z2M8"/>
<reference evidence="2 3" key="1">
    <citation type="submission" date="2019-03" db="EMBL/GenBank/DDBJ databases">
        <title>Genomic Encyclopedia of Type Strains, Phase IV (KMG-IV): sequencing the most valuable type-strain genomes for metagenomic binning, comparative biology and taxonomic classification.</title>
        <authorList>
            <person name="Goeker M."/>
        </authorList>
    </citation>
    <scope>NUCLEOTIDE SEQUENCE [LARGE SCALE GENOMIC DNA]</scope>
    <source>
        <strain evidence="2 3">DSM 21667</strain>
    </source>
</reference>
<protein>
    <submittedName>
        <fullName evidence="2">Chromosome partitioning protein</fullName>
    </submittedName>
</protein>
<dbReference type="InterPro" id="IPR027417">
    <property type="entry name" value="P-loop_NTPase"/>
</dbReference>
<name>A0A4R6Z2M8_9GAMM</name>
<evidence type="ECO:0000313" key="2">
    <source>
        <dbReference type="EMBL" id="TDR45764.1"/>
    </source>
</evidence>